<comment type="caution">
    <text evidence="1">The sequence shown here is derived from an EMBL/GenBank/DDBJ whole genome shotgun (WGS) entry which is preliminary data.</text>
</comment>
<evidence type="ECO:0000313" key="2">
    <source>
        <dbReference type="Proteomes" id="UP001060085"/>
    </source>
</evidence>
<proteinExistence type="predicted"/>
<gene>
    <name evidence="1" type="ORF">M9H77_04161</name>
</gene>
<accession>A0ACC0CDU7</accession>
<organism evidence="1 2">
    <name type="scientific">Catharanthus roseus</name>
    <name type="common">Madagascar periwinkle</name>
    <name type="synonym">Vinca rosea</name>
    <dbReference type="NCBI Taxonomy" id="4058"/>
    <lineage>
        <taxon>Eukaryota</taxon>
        <taxon>Viridiplantae</taxon>
        <taxon>Streptophyta</taxon>
        <taxon>Embryophyta</taxon>
        <taxon>Tracheophyta</taxon>
        <taxon>Spermatophyta</taxon>
        <taxon>Magnoliopsida</taxon>
        <taxon>eudicotyledons</taxon>
        <taxon>Gunneridae</taxon>
        <taxon>Pentapetalae</taxon>
        <taxon>asterids</taxon>
        <taxon>lamiids</taxon>
        <taxon>Gentianales</taxon>
        <taxon>Apocynaceae</taxon>
        <taxon>Rauvolfioideae</taxon>
        <taxon>Vinceae</taxon>
        <taxon>Catharanthinae</taxon>
        <taxon>Catharanthus</taxon>
    </lineage>
</organism>
<dbReference type="EMBL" id="CM044701">
    <property type="protein sequence ID" value="KAI5682933.1"/>
    <property type="molecule type" value="Genomic_DNA"/>
</dbReference>
<keyword evidence="2" id="KW-1185">Reference proteome</keyword>
<sequence>MQIPVQDKLMHTCLLIIGSNPSKARHCLKFPWAVLSQKLSGRKMWLCGKIQMDPSSYMKLPRPEATNQQFNLRLVFLSVGVVSHSRNVNTNDGSLCCISEMKACAGCWIG</sequence>
<evidence type="ECO:0000313" key="1">
    <source>
        <dbReference type="EMBL" id="KAI5682933.1"/>
    </source>
</evidence>
<name>A0ACC0CDU7_CATRO</name>
<dbReference type="Proteomes" id="UP001060085">
    <property type="component" value="Linkage Group LG01"/>
</dbReference>
<protein>
    <submittedName>
        <fullName evidence="1">Uncharacterized protein</fullName>
    </submittedName>
</protein>
<reference evidence="2" key="1">
    <citation type="journal article" date="2023" name="Nat. Plants">
        <title>Single-cell RNA sequencing provides a high-resolution roadmap for understanding the multicellular compartmentation of specialized metabolism.</title>
        <authorList>
            <person name="Sun S."/>
            <person name="Shen X."/>
            <person name="Li Y."/>
            <person name="Li Y."/>
            <person name="Wang S."/>
            <person name="Li R."/>
            <person name="Zhang H."/>
            <person name="Shen G."/>
            <person name="Guo B."/>
            <person name="Wei J."/>
            <person name="Xu J."/>
            <person name="St-Pierre B."/>
            <person name="Chen S."/>
            <person name="Sun C."/>
        </authorList>
    </citation>
    <scope>NUCLEOTIDE SEQUENCE [LARGE SCALE GENOMIC DNA]</scope>
</reference>